<name>A0A443HPR0_BYSSP</name>
<feature type="domain" description="Yeast cell wall synthesis Kre9/Knh1 C-terminal" evidence="4">
    <location>
        <begin position="176"/>
        <end position="255"/>
    </location>
</feature>
<keyword evidence="7" id="KW-1185">Reference proteome</keyword>
<dbReference type="EMBL" id="RCNU01000009">
    <property type="protein sequence ID" value="RWQ93813.1"/>
    <property type="molecule type" value="Genomic_DNA"/>
</dbReference>
<dbReference type="Pfam" id="PF10342">
    <property type="entry name" value="Kre9_KNH"/>
    <property type="match status" value="1"/>
</dbReference>
<dbReference type="GO" id="GO:0042546">
    <property type="term" value="P:cell wall biogenesis"/>
    <property type="evidence" value="ECO:0007669"/>
    <property type="project" value="InterPro"/>
</dbReference>
<evidence type="ECO:0000256" key="1">
    <source>
        <dbReference type="ARBA" id="ARBA00022729"/>
    </source>
</evidence>
<reference evidence="6 7" key="1">
    <citation type="journal article" date="2018" name="Front. Microbiol.">
        <title>Genomic and genetic insights into a cosmopolitan fungus, Paecilomyces variotii (Eurotiales).</title>
        <authorList>
            <person name="Urquhart A.S."/>
            <person name="Mondo S.J."/>
            <person name="Makela M.R."/>
            <person name="Hane J.K."/>
            <person name="Wiebenga A."/>
            <person name="He G."/>
            <person name="Mihaltcheva S."/>
            <person name="Pangilinan J."/>
            <person name="Lipzen A."/>
            <person name="Barry K."/>
            <person name="de Vries R.P."/>
            <person name="Grigoriev I.V."/>
            <person name="Idnurm A."/>
        </authorList>
    </citation>
    <scope>NUCLEOTIDE SEQUENCE [LARGE SCALE GENOMIC DNA]</scope>
    <source>
        <strain evidence="6 7">CBS 101075</strain>
    </source>
</reference>
<dbReference type="PANTHER" id="PTHR28154">
    <property type="entry name" value="CELL WALL SYNTHESIS PROTEIN KNH1-RELATED"/>
    <property type="match status" value="1"/>
</dbReference>
<feature type="signal peptide" evidence="3">
    <location>
        <begin position="1"/>
        <end position="19"/>
    </location>
</feature>
<organism evidence="6 7">
    <name type="scientific">Byssochlamys spectabilis</name>
    <name type="common">Paecilomyces variotii</name>
    <dbReference type="NCBI Taxonomy" id="264951"/>
    <lineage>
        <taxon>Eukaryota</taxon>
        <taxon>Fungi</taxon>
        <taxon>Dikarya</taxon>
        <taxon>Ascomycota</taxon>
        <taxon>Pezizomycotina</taxon>
        <taxon>Eurotiomycetes</taxon>
        <taxon>Eurotiomycetidae</taxon>
        <taxon>Eurotiales</taxon>
        <taxon>Thermoascaceae</taxon>
        <taxon>Paecilomyces</taxon>
    </lineage>
</organism>
<protein>
    <submittedName>
        <fullName evidence="6">Putative beta-1,6-glucan boisynthesis protein</fullName>
    </submittedName>
</protein>
<dbReference type="InterPro" id="IPR018466">
    <property type="entry name" value="Kre9/Knh1-like_N"/>
</dbReference>
<dbReference type="InterPro" id="IPR008659">
    <property type="entry name" value="Kre9/Knh1_C"/>
</dbReference>
<sequence length="267" mass="29138">MKLIRTLSLLVALASAALADVEFLEPDAGATAKGGDTITVRWRDSGKEPKLSQLTRYDLYLCAGGDTADSYEELSHLIEEGTFARGNSVSFKIDPEVGDGDENAYFLKMVSKGPDAEVVNYSKRFTLTQMTGTFPSNVRDGLASVSDDLGGPGSKVDEEQSTLEREELRKRQEKGEYTVPYQDQLTGLTRYAPAAKQPGTTITAKSAKRQFPTSAYVVATTFLPEPTVEVTLTATATFSTSSIENTASPAPQPDSDLKRFLRRWQDE</sequence>
<evidence type="ECO:0000259" key="5">
    <source>
        <dbReference type="Pfam" id="PF10342"/>
    </source>
</evidence>
<accession>A0A443HPR0</accession>
<dbReference type="GO" id="GO:0006078">
    <property type="term" value="P:(1-&gt;6)-beta-D-glucan biosynthetic process"/>
    <property type="evidence" value="ECO:0007669"/>
    <property type="project" value="InterPro"/>
</dbReference>
<feature type="domain" description="Yeast cell wall synthesis Kre9/Knh1-like N-terminal" evidence="5">
    <location>
        <begin position="26"/>
        <end position="127"/>
    </location>
</feature>
<dbReference type="STRING" id="264951.A0A443HPR0"/>
<dbReference type="Pfam" id="PF05390">
    <property type="entry name" value="Kre9_KNH1_C"/>
    <property type="match status" value="1"/>
</dbReference>
<feature type="region of interest" description="Disordered" evidence="2">
    <location>
        <begin position="142"/>
        <end position="175"/>
    </location>
</feature>
<keyword evidence="1 3" id="KW-0732">Signal</keyword>
<dbReference type="AlphaFoldDB" id="A0A443HPR0"/>
<dbReference type="RefSeq" id="XP_028483458.1">
    <property type="nucleotide sequence ID" value="XM_028631160.1"/>
</dbReference>
<dbReference type="Proteomes" id="UP000283841">
    <property type="component" value="Unassembled WGS sequence"/>
</dbReference>
<feature type="compositionally biased region" description="Basic and acidic residues" evidence="2">
    <location>
        <begin position="255"/>
        <end position="267"/>
    </location>
</feature>
<feature type="chain" id="PRO_5019260846" evidence="3">
    <location>
        <begin position="20"/>
        <end position="267"/>
    </location>
</feature>
<proteinExistence type="predicted"/>
<dbReference type="OrthoDB" id="2432613at2759"/>
<feature type="region of interest" description="Disordered" evidence="2">
    <location>
        <begin position="240"/>
        <end position="267"/>
    </location>
</feature>
<evidence type="ECO:0000313" key="7">
    <source>
        <dbReference type="Proteomes" id="UP000283841"/>
    </source>
</evidence>
<evidence type="ECO:0000313" key="6">
    <source>
        <dbReference type="EMBL" id="RWQ93813.1"/>
    </source>
</evidence>
<dbReference type="VEuPathDB" id="FungiDB:C8Q69DRAFT_474964"/>
<feature type="compositionally biased region" description="Basic and acidic residues" evidence="2">
    <location>
        <begin position="155"/>
        <end position="175"/>
    </location>
</feature>
<evidence type="ECO:0000259" key="4">
    <source>
        <dbReference type="Pfam" id="PF05390"/>
    </source>
</evidence>
<dbReference type="InterPro" id="IPR045328">
    <property type="entry name" value="Kre9/Knh1"/>
</dbReference>
<dbReference type="GeneID" id="39600437"/>
<dbReference type="GO" id="GO:0005576">
    <property type="term" value="C:extracellular region"/>
    <property type="evidence" value="ECO:0007669"/>
    <property type="project" value="TreeGrafter"/>
</dbReference>
<evidence type="ECO:0000256" key="3">
    <source>
        <dbReference type="SAM" id="SignalP"/>
    </source>
</evidence>
<gene>
    <name evidence="6" type="ORF">C8Q69DRAFT_474964</name>
</gene>
<comment type="caution">
    <text evidence="6">The sequence shown here is derived from an EMBL/GenBank/DDBJ whole genome shotgun (WGS) entry which is preliminary data.</text>
</comment>
<dbReference type="PANTHER" id="PTHR28154:SF1">
    <property type="entry name" value="CELL WALL SYNTHESIS PROTEIN KNH1-RELATED"/>
    <property type="match status" value="1"/>
</dbReference>
<dbReference type="GO" id="GO:0031505">
    <property type="term" value="P:fungal-type cell wall organization"/>
    <property type="evidence" value="ECO:0007669"/>
    <property type="project" value="TreeGrafter"/>
</dbReference>
<evidence type="ECO:0000256" key="2">
    <source>
        <dbReference type="SAM" id="MobiDB-lite"/>
    </source>
</evidence>